<evidence type="ECO:0000313" key="2">
    <source>
        <dbReference type="EMBL" id="CAI2717845.1"/>
    </source>
</evidence>
<sequence length="158" mass="18406">MKRHTPLRILLGSLLAFMTVLTFQACATVPQERLEDLETITRVYNNFFESRHPDGGVAYVRDDLKATYLMQYAQIKNRVTFGPSQRINQALYKDDELVPLTEQVLDADQPPFNKAVITMRYEVATKPSNRVRTVVYDQHWYLENGRWVLVPDLDPFLK</sequence>
<keyword evidence="3" id="KW-1185">Reference proteome</keyword>
<evidence type="ECO:0008006" key="4">
    <source>
        <dbReference type="Google" id="ProtNLM"/>
    </source>
</evidence>
<dbReference type="Proteomes" id="UP001157733">
    <property type="component" value="Chromosome"/>
</dbReference>
<dbReference type="EMBL" id="OX336137">
    <property type="protein sequence ID" value="CAI2717845.1"/>
    <property type="molecule type" value="Genomic_DNA"/>
</dbReference>
<reference evidence="2 3" key="1">
    <citation type="submission" date="2022-09" db="EMBL/GenBank/DDBJ databases">
        <authorList>
            <person name="Kop L."/>
        </authorList>
    </citation>
    <scope>NUCLEOTIDE SEQUENCE [LARGE SCALE GENOMIC DNA]</scope>
    <source>
        <strain evidence="2 3">347</strain>
    </source>
</reference>
<name>A0ABN8VVN4_9BACT</name>
<proteinExistence type="predicted"/>
<accession>A0ABN8VVN4</accession>
<evidence type="ECO:0000313" key="3">
    <source>
        <dbReference type="Proteomes" id="UP001157733"/>
    </source>
</evidence>
<protein>
    <recommendedName>
        <fullName evidence="4">DUF3828 domain-containing protein</fullName>
    </recommendedName>
</protein>
<keyword evidence="1" id="KW-0732">Signal</keyword>
<organism evidence="2 3">
    <name type="scientific">Nitrospina watsonii</name>
    <dbReference type="NCBI Taxonomy" id="1323948"/>
    <lineage>
        <taxon>Bacteria</taxon>
        <taxon>Pseudomonadati</taxon>
        <taxon>Nitrospinota/Tectimicrobiota group</taxon>
        <taxon>Nitrospinota</taxon>
        <taxon>Nitrospinia</taxon>
        <taxon>Nitrospinales</taxon>
        <taxon>Nitrospinaceae</taxon>
        <taxon>Nitrospina</taxon>
    </lineage>
</organism>
<feature type="signal peptide" evidence="1">
    <location>
        <begin position="1"/>
        <end position="27"/>
    </location>
</feature>
<dbReference type="PROSITE" id="PS51257">
    <property type="entry name" value="PROKAR_LIPOPROTEIN"/>
    <property type="match status" value="1"/>
</dbReference>
<dbReference type="RefSeq" id="WP_282010762.1">
    <property type="nucleotide sequence ID" value="NZ_OX336137.1"/>
</dbReference>
<evidence type="ECO:0000256" key="1">
    <source>
        <dbReference type="SAM" id="SignalP"/>
    </source>
</evidence>
<feature type="chain" id="PRO_5045980404" description="DUF3828 domain-containing protein" evidence="1">
    <location>
        <begin position="28"/>
        <end position="158"/>
    </location>
</feature>
<gene>
    <name evidence="2" type="ORF">NSPWAT_0986</name>
</gene>